<comment type="subcellular location">
    <subcellularLocation>
        <location evidence="1 8">Nucleus</location>
    </subcellularLocation>
</comment>
<organism evidence="12 13">
    <name type="scientific">Coffea arabica</name>
    <name type="common">Arabian coffee</name>
    <dbReference type="NCBI Taxonomy" id="13443"/>
    <lineage>
        <taxon>Eukaryota</taxon>
        <taxon>Viridiplantae</taxon>
        <taxon>Streptophyta</taxon>
        <taxon>Embryophyta</taxon>
        <taxon>Tracheophyta</taxon>
        <taxon>Spermatophyta</taxon>
        <taxon>Magnoliopsida</taxon>
        <taxon>eudicotyledons</taxon>
        <taxon>Gunneridae</taxon>
        <taxon>Pentapetalae</taxon>
        <taxon>asterids</taxon>
        <taxon>lamiids</taxon>
        <taxon>Gentianales</taxon>
        <taxon>Rubiaceae</taxon>
        <taxon>Ixoroideae</taxon>
        <taxon>Gardenieae complex</taxon>
        <taxon>Bertiereae - Coffeeae clade</taxon>
        <taxon>Coffeeae</taxon>
        <taxon>Coffea</taxon>
    </lineage>
</organism>
<accession>A0A6P6XAL4</accession>
<evidence type="ECO:0000256" key="6">
    <source>
        <dbReference type="ARBA" id="ARBA00023242"/>
    </source>
</evidence>
<dbReference type="InterPro" id="IPR000315">
    <property type="entry name" value="Znf_B-box"/>
</dbReference>
<evidence type="ECO:0000256" key="1">
    <source>
        <dbReference type="ARBA" id="ARBA00004123"/>
    </source>
</evidence>
<dbReference type="PANTHER" id="PTHR31874:SF55">
    <property type="entry name" value="ZINC FINGER PROTEIN CONSTANS-LIKE 7"/>
    <property type="match status" value="1"/>
</dbReference>
<sequence length="432" mass="48855">MMITEGKTANVLGGKTARACDSCLKKRARWFCAADDAFLCQACDTSVHSANQLASRHERIRLATSSFMPIETKGDENSLPTWHQGFTRKARTPRNNKASLVHQPKDEEKMAKANPLPLVPEISGDETSPDESEEQHLFCRVPVFDPFAAELCSELSDEVQNIQADKGTHDEILTSNELNVLLNDDQDLDIPELIASDAELAEFAADVESLLGTGLDEDSCDMEDPGMMVCKEEDDVVDVSFEDEVVKVEDEDDQEVQAVIACHLDPALDMARESLNWDFDSSSPVIEEEEELKVTKDMPDKDIKSKEEERRMMHLKLNYEEVITAWASQGSPWADGTKPEFNLGDCWPDFMGMSLNELHHPNGAGGGRVSSRDEEREARVTRYREKRRTRLFSKKIRYEVRKLNAEKRPRMKGRFVKRTSFAGPSFPYLMKK</sequence>
<keyword evidence="4 7" id="KW-0863">Zinc-finger</keyword>
<dbReference type="PROSITE" id="PS51017">
    <property type="entry name" value="CCT"/>
    <property type="match status" value="1"/>
</dbReference>
<name>A0A6P6XAL4_COFAR</name>
<dbReference type="GO" id="GO:0006355">
    <property type="term" value="P:regulation of DNA-templated transcription"/>
    <property type="evidence" value="ECO:0007669"/>
    <property type="project" value="TreeGrafter"/>
</dbReference>
<feature type="region of interest" description="Disordered" evidence="9">
    <location>
        <begin position="361"/>
        <end position="381"/>
    </location>
</feature>
<dbReference type="GeneID" id="113741490"/>
<feature type="compositionally biased region" description="Basic and acidic residues" evidence="9">
    <location>
        <begin position="370"/>
        <end position="381"/>
    </location>
</feature>
<evidence type="ECO:0000256" key="5">
    <source>
        <dbReference type="ARBA" id="ARBA00022833"/>
    </source>
</evidence>
<dbReference type="Proteomes" id="UP001652660">
    <property type="component" value="Chromosome 4e"/>
</dbReference>
<evidence type="ECO:0000259" key="10">
    <source>
        <dbReference type="PROSITE" id="PS50119"/>
    </source>
</evidence>
<dbReference type="InterPro" id="IPR010402">
    <property type="entry name" value="CCT_domain"/>
</dbReference>
<dbReference type="GO" id="GO:0008270">
    <property type="term" value="F:zinc ion binding"/>
    <property type="evidence" value="ECO:0007669"/>
    <property type="project" value="UniProtKB-KW"/>
</dbReference>
<dbReference type="InterPro" id="IPR049808">
    <property type="entry name" value="CONSTANS-like_Bbox1"/>
</dbReference>
<dbReference type="OrthoDB" id="153872at2759"/>
<dbReference type="PANTHER" id="PTHR31874">
    <property type="entry name" value="CCT MOTIF FAMILY PROTEIN, EXPRESSED"/>
    <property type="match status" value="1"/>
</dbReference>
<feature type="region of interest" description="Disordered" evidence="9">
    <location>
        <begin position="90"/>
        <end position="133"/>
    </location>
</feature>
<dbReference type="CDD" id="cd19821">
    <property type="entry name" value="Bbox1_BBX-like"/>
    <property type="match status" value="1"/>
</dbReference>
<dbReference type="RefSeq" id="XP_027124823.2">
    <property type="nucleotide sequence ID" value="XM_027269022.2"/>
</dbReference>
<feature type="domain" description="B box-type" evidence="10">
    <location>
        <begin position="15"/>
        <end position="62"/>
    </location>
</feature>
<evidence type="ECO:0000256" key="2">
    <source>
        <dbReference type="ARBA" id="ARBA00010024"/>
    </source>
</evidence>
<keyword evidence="5" id="KW-0862">Zinc</keyword>
<evidence type="ECO:0000259" key="11">
    <source>
        <dbReference type="PROSITE" id="PS51017"/>
    </source>
</evidence>
<proteinExistence type="inferred from homology"/>
<keyword evidence="3" id="KW-0479">Metal-binding</keyword>
<evidence type="ECO:0000256" key="8">
    <source>
        <dbReference type="PROSITE-ProRule" id="PRU00357"/>
    </source>
</evidence>
<keyword evidence="12" id="KW-1185">Reference proteome</keyword>
<evidence type="ECO:0000256" key="9">
    <source>
        <dbReference type="SAM" id="MobiDB-lite"/>
    </source>
</evidence>
<evidence type="ECO:0000256" key="7">
    <source>
        <dbReference type="PROSITE-ProRule" id="PRU00024"/>
    </source>
</evidence>
<reference evidence="12" key="1">
    <citation type="journal article" date="2025" name="Foods">
        <title>Unveiling the Microbial Signatures of Arabica Coffee Cherries: Insights into Ripeness Specific Diversity, Functional Traits, and Implications for Quality and Safety.</title>
        <authorList>
            <consortium name="RefSeq"/>
            <person name="Tenea G.N."/>
            <person name="Cifuentes V."/>
            <person name="Reyes P."/>
            <person name="Cevallos-Vallejos M."/>
        </authorList>
    </citation>
    <scope>NUCLEOTIDE SEQUENCE [LARGE SCALE GENOMIC DNA]</scope>
</reference>
<protein>
    <submittedName>
        <fullName evidence="13">Zinc finger protein CONSTANS-LIKE 16</fullName>
    </submittedName>
</protein>
<dbReference type="Pfam" id="PF00643">
    <property type="entry name" value="zf-B_box"/>
    <property type="match status" value="1"/>
</dbReference>
<dbReference type="SMART" id="SM00336">
    <property type="entry name" value="BBOX"/>
    <property type="match status" value="1"/>
</dbReference>
<dbReference type="GO" id="GO:0005634">
    <property type="term" value="C:nucleus"/>
    <property type="evidence" value="ECO:0007669"/>
    <property type="project" value="UniProtKB-SubCell"/>
</dbReference>
<evidence type="ECO:0000256" key="4">
    <source>
        <dbReference type="ARBA" id="ARBA00022771"/>
    </source>
</evidence>
<keyword evidence="6 8" id="KW-0539">Nucleus</keyword>
<evidence type="ECO:0000313" key="12">
    <source>
        <dbReference type="Proteomes" id="UP001652660"/>
    </source>
</evidence>
<dbReference type="InterPro" id="IPR052453">
    <property type="entry name" value="CONSTANS-like_ZF"/>
</dbReference>
<comment type="similarity">
    <text evidence="2">Belongs to the CONSTANS family.</text>
</comment>
<feature type="domain" description="CCT" evidence="11">
    <location>
        <begin position="376"/>
        <end position="418"/>
    </location>
</feature>
<evidence type="ECO:0000313" key="13">
    <source>
        <dbReference type="RefSeq" id="XP_027124823.2"/>
    </source>
</evidence>
<dbReference type="Pfam" id="PF06203">
    <property type="entry name" value="CCT"/>
    <property type="match status" value="1"/>
</dbReference>
<dbReference type="PROSITE" id="PS50119">
    <property type="entry name" value="ZF_BBOX"/>
    <property type="match status" value="1"/>
</dbReference>
<dbReference type="AlphaFoldDB" id="A0A6P6XAL4"/>
<evidence type="ECO:0000256" key="3">
    <source>
        <dbReference type="ARBA" id="ARBA00022723"/>
    </source>
</evidence>
<gene>
    <name evidence="13" type="primary">LOC113741490</name>
</gene>
<feature type="compositionally biased region" description="Acidic residues" evidence="9">
    <location>
        <begin position="123"/>
        <end position="133"/>
    </location>
</feature>
<reference evidence="13" key="2">
    <citation type="submission" date="2025-08" db="UniProtKB">
        <authorList>
            <consortium name="RefSeq"/>
        </authorList>
    </citation>
    <scope>IDENTIFICATION</scope>
    <source>
        <tissue evidence="13">Leaves</tissue>
    </source>
</reference>